<dbReference type="EMBL" id="JBHTAA010000001">
    <property type="protein sequence ID" value="MFC7202148.1"/>
    <property type="molecule type" value="Genomic_DNA"/>
</dbReference>
<feature type="transmembrane region" description="Helical" evidence="1">
    <location>
        <begin position="129"/>
        <end position="151"/>
    </location>
</feature>
<evidence type="ECO:0000313" key="2">
    <source>
        <dbReference type="EMBL" id="MFC7202148.1"/>
    </source>
</evidence>
<keyword evidence="1" id="KW-0812">Transmembrane</keyword>
<keyword evidence="1" id="KW-1133">Transmembrane helix</keyword>
<dbReference type="Proteomes" id="UP001596481">
    <property type="component" value="Unassembled WGS sequence"/>
</dbReference>
<dbReference type="RefSeq" id="WP_390221453.1">
    <property type="nucleotide sequence ID" value="NZ_JBHTAA010000001.1"/>
</dbReference>
<feature type="transmembrane region" description="Helical" evidence="1">
    <location>
        <begin position="171"/>
        <end position="194"/>
    </location>
</feature>
<protein>
    <recommendedName>
        <fullName evidence="4">FtsX-like permease family protein</fullName>
    </recommendedName>
</protein>
<name>A0ABD5ZAU8_9EURY</name>
<feature type="transmembrane region" description="Helical" evidence="1">
    <location>
        <begin position="40"/>
        <end position="60"/>
    </location>
</feature>
<dbReference type="AlphaFoldDB" id="A0ABD5ZAU8"/>
<evidence type="ECO:0000313" key="3">
    <source>
        <dbReference type="Proteomes" id="UP001596481"/>
    </source>
</evidence>
<sequence length="204" mass="21513">MNGDKPYEDPIAAAILGDSPYERLRVGRYALFKQPLSRKLVWQSMIFSTLALVVPLTMTLPTSTQQLFSSDDLLLATPKILLLGAFGVGVVSVSALALTYVGYRRVTAPDGLTEREACKLLDIEDAASVVSLVTGALAVGIVVGIFLLGLGGDAAMSMFLSLGGENPFAPTAMPVSVLGVGLATSTLAVVFYALSRLFDRRLSA</sequence>
<comment type="caution">
    <text evidence="2">The sequence shown here is derived from an EMBL/GenBank/DDBJ whole genome shotgun (WGS) entry which is preliminary data.</text>
</comment>
<feature type="transmembrane region" description="Helical" evidence="1">
    <location>
        <begin position="80"/>
        <end position="103"/>
    </location>
</feature>
<organism evidence="2 3">
    <name type="scientific">Haloferax namakaokahaiae</name>
    <dbReference type="NCBI Taxonomy" id="1748331"/>
    <lineage>
        <taxon>Archaea</taxon>
        <taxon>Methanobacteriati</taxon>
        <taxon>Methanobacteriota</taxon>
        <taxon>Stenosarchaea group</taxon>
        <taxon>Halobacteria</taxon>
        <taxon>Halobacteriales</taxon>
        <taxon>Haloferacaceae</taxon>
        <taxon>Haloferax</taxon>
    </lineage>
</organism>
<keyword evidence="1" id="KW-0472">Membrane</keyword>
<proteinExistence type="predicted"/>
<keyword evidence="3" id="KW-1185">Reference proteome</keyword>
<evidence type="ECO:0008006" key="4">
    <source>
        <dbReference type="Google" id="ProtNLM"/>
    </source>
</evidence>
<reference evidence="2 3" key="1">
    <citation type="journal article" date="2019" name="Int. J. Syst. Evol. Microbiol.">
        <title>The Global Catalogue of Microorganisms (GCM) 10K type strain sequencing project: providing services to taxonomists for standard genome sequencing and annotation.</title>
        <authorList>
            <consortium name="The Broad Institute Genomics Platform"/>
            <consortium name="The Broad Institute Genome Sequencing Center for Infectious Disease"/>
            <person name="Wu L."/>
            <person name="Ma J."/>
        </authorList>
    </citation>
    <scope>NUCLEOTIDE SEQUENCE [LARGE SCALE GENOMIC DNA]</scope>
    <source>
        <strain evidence="2 3">DSM 29988</strain>
    </source>
</reference>
<accession>A0ABD5ZAU8</accession>
<gene>
    <name evidence="2" type="ORF">ACFQJC_01365</name>
</gene>
<evidence type="ECO:0000256" key="1">
    <source>
        <dbReference type="SAM" id="Phobius"/>
    </source>
</evidence>